<reference evidence="1 2" key="2">
    <citation type="journal article" date="2022" name="Mol. Ecol. Resour.">
        <title>The genomes of chicory, endive, great burdock and yacon provide insights into Asteraceae paleo-polyploidization history and plant inulin production.</title>
        <authorList>
            <person name="Fan W."/>
            <person name="Wang S."/>
            <person name="Wang H."/>
            <person name="Wang A."/>
            <person name="Jiang F."/>
            <person name="Liu H."/>
            <person name="Zhao H."/>
            <person name="Xu D."/>
            <person name="Zhang Y."/>
        </authorList>
    </citation>
    <scope>NUCLEOTIDE SEQUENCE [LARGE SCALE GENOMIC DNA]</scope>
    <source>
        <strain evidence="2">cv. Yunnan</strain>
        <tissue evidence="1">Leaves</tissue>
    </source>
</reference>
<reference evidence="2" key="1">
    <citation type="journal article" date="2022" name="Mol. Ecol. Resour.">
        <title>The genomes of chicory, endive, great burdock and yacon provide insights into Asteraceae palaeo-polyploidization history and plant inulin production.</title>
        <authorList>
            <person name="Fan W."/>
            <person name="Wang S."/>
            <person name="Wang H."/>
            <person name="Wang A."/>
            <person name="Jiang F."/>
            <person name="Liu H."/>
            <person name="Zhao H."/>
            <person name="Xu D."/>
            <person name="Zhang Y."/>
        </authorList>
    </citation>
    <scope>NUCLEOTIDE SEQUENCE [LARGE SCALE GENOMIC DNA]</scope>
    <source>
        <strain evidence="2">cv. Yunnan</strain>
    </source>
</reference>
<gene>
    <name evidence="1" type="ORF">L1987_51084</name>
</gene>
<protein>
    <submittedName>
        <fullName evidence="1">Uncharacterized protein</fullName>
    </submittedName>
</protein>
<evidence type="ECO:0000313" key="1">
    <source>
        <dbReference type="EMBL" id="KAI3760686.1"/>
    </source>
</evidence>
<accession>A0ACB9EPR2</accession>
<organism evidence="1 2">
    <name type="scientific">Smallanthus sonchifolius</name>
    <dbReference type="NCBI Taxonomy" id="185202"/>
    <lineage>
        <taxon>Eukaryota</taxon>
        <taxon>Viridiplantae</taxon>
        <taxon>Streptophyta</taxon>
        <taxon>Embryophyta</taxon>
        <taxon>Tracheophyta</taxon>
        <taxon>Spermatophyta</taxon>
        <taxon>Magnoliopsida</taxon>
        <taxon>eudicotyledons</taxon>
        <taxon>Gunneridae</taxon>
        <taxon>Pentapetalae</taxon>
        <taxon>asterids</taxon>
        <taxon>campanulids</taxon>
        <taxon>Asterales</taxon>
        <taxon>Asteraceae</taxon>
        <taxon>Asteroideae</taxon>
        <taxon>Heliantheae alliance</taxon>
        <taxon>Millerieae</taxon>
        <taxon>Smallanthus</taxon>
    </lineage>
</organism>
<evidence type="ECO:0000313" key="2">
    <source>
        <dbReference type="Proteomes" id="UP001056120"/>
    </source>
</evidence>
<proteinExistence type="predicted"/>
<keyword evidence="2" id="KW-1185">Reference proteome</keyword>
<sequence>MAAGAGLMFFPESPLAGDLLALTLSTCYAFSLLRFFEETAKRGVFEQLFLGRCKCAVDYEAATTWILCGMNVCPIRSKSGCDEEEEAVVEGGEEIQGDALIPVEELRLVKRKKER</sequence>
<comment type="caution">
    <text evidence="1">The sequence shown here is derived from an EMBL/GenBank/DDBJ whole genome shotgun (WGS) entry which is preliminary data.</text>
</comment>
<dbReference type="Proteomes" id="UP001056120">
    <property type="component" value="Linkage Group LG17"/>
</dbReference>
<name>A0ACB9EPR2_9ASTR</name>
<dbReference type="EMBL" id="CM042034">
    <property type="protein sequence ID" value="KAI3760686.1"/>
    <property type="molecule type" value="Genomic_DNA"/>
</dbReference>